<dbReference type="GO" id="GO:0030897">
    <property type="term" value="C:HOPS complex"/>
    <property type="evidence" value="ECO:0007669"/>
    <property type="project" value="TreeGrafter"/>
</dbReference>
<dbReference type="Pfam" id="PF23411">
    <property type="entry name" value="Beta-prop_Vps41"/>
    <property type="match status" value="1"/>
</dbReference>
<organism evidence="6">
    <name type="scientific">Melanopsichium pennsylvanicum 4</name>
    <dbReference type="NCBI Taxonomy" id="1398559"/>
    <lineage>
        <taxon>Eukaryota</taxon>
        <taxon>Fungi</taxon>
        <taxon>Dikarya</taxon>
        <taxon>Basidiomycota</taxon>
        <taxon>Ustilaginomycotina</taxon>
        <taxon>Ustilaginomycetes</taxon>
        <taxon>Ustilaginales</taxon>
        <taxon>Ustilaginaceae</taxon>
        <taxon>Melanopsichium</taxon>
    </lineage>
</organism>
<dbReference type="PANTHER" id="PTHR12616">
    <property type="entry name" value="VACUOLAR PROTEIN SORTING VPS41"/>
    <property type="match status" value="1"/>
</dbReference>
<dbReference type="InterPro" id="IPR057780">
    <property type="entry name" value="Beta-prop_Vps41"/>
</dbReference>
<feature type="compositionally biased region" description="Low complexity" evidence="4">
    <location>
        <begin position="155"/>
        <end position="168"/>
    </location>
</feature>
<keyword evidence="1" id="KW-0813">Transport</keyword>
<dbReference type="GO" id="GO:0006623">
    <property type="term" value="P:protein targeting to vacuole"/>
    <property type="evidence" value="ECO:0007669"/>
    <property type="project" value="InterPro"/>
</dbReference>
<evidence type="ECO:0000256" key="2">
    <source>
        <dbReference type="ARBA" id="ARBA00022927"/>
    </source>
</evidence>
<dbReference type="InterPro" id="IPR015943">
    <property type="entry name" value="WD40/YVTN_repeat-like_dom_sf"/>
</dbReference>
<dbReference type="PROSITE" id="PS50236">
    <property type="entry name" value="CHCR"/>
    <property type="match status" value="1"/>
</dbReference>
<evidence type="ECO:0000256" key="1">
    <source>
        <dbReference type="ARBA" id="ARBA00022448"/>
    </source>
</evidence>
<evidence type="ECO:0000256" key="3">
    <source>
        <dbReference type="PROSITE-ProRule" id="PRU01006"/>
    </source>
</evidence>
<dbReference type="SUPFAM" id="SSF48371">
    <property type="entry name" value="ARM repeat"/>
    <property type="match status" value="1"/>
</dbReference>
<dbReference type="EMBL" id="HG529533">
    <property type="protein sequence ID" value="CDI52242.1"/>
    <property type="molecule type" value="Genomic_DNA"/>
</dbReference>
<dbReference type="InterPro" id="IPR045111">
    <property type="entry name" value="Vps41/Vps8"/>
</dbReference>
<feature type="compositionally biased region" description="Low complexity" evidence="4">
    <location>
        <begin position="124"/>
        <end position="141"/>
    </location>
</feature>
<proteinExistence type="predicted"/>
<feature type="compositionally biased region" description="Basic and acidic residues" evidence="4">
    <location>
        <begin position="177"/>
        <end position="199"/>
    </location>
</feature>
<dbReference type="Pfam" id="PF23556">
    <property type="entry name" value="TPR_Vps41"/>
    <property type="match status" value="1"/>
</dbReference>
<feature type="compositionally biased region" description="Basic and acidic residues" evidence="4">
    <location>
        <begin position="241"/>
        <end position="253"/>
    </location>
</feature>
<sequence length="1312" mass="145843">MSSPEETVKLASEIQKRQADFPTFATRGFGRRDRPGLRTSASYQSTSPSYDETAAEASRYSETGKNERESIDDETVTDIVVTLPDDDDEEAGQLEMDYAPFDVEDKKKAEEATNSDRDEGERPSLAAEILAAAASSGGPASPRKRTKRRPDSLSRAHSSSSAGRSSVSTLDSLPTSPRRERPSLRRGESSRDSQYETKKRMTVLLDGEMPNEDVGAATDEKFEDGPRSVQESGGIQATQDDEAKARARQKSDAVSESCRLQESIDGSDRGASVTEPEDEEESNSQEGVSSDDSDEESDESEEEVEPSLKYSRLKGGISDILKKDTASSFTMSPRYIALGTHSGMIFILDHSSSLIKGFRLHTAPILDLVIDTTSDFVAAASMDGLVSISALATAEQYVFDFKRPMRCISLEPNFGRKSSRAFVCGGMAGNLIHREKSWFGHKETVLHQGEGPIWSTRWRGNMIAWASDKGVRVYDTEAKQRISFISPPNKEVRGDLNRCSLYWQDDKTLLIAWADHIKVAKIKEKQTGGATASSSASITSNSTQSAAMALSKVGVSGATAGPHYYIEITAIFQLDCMISGIAPYGLDYLVLAYVTEEPEDESDESEDGLEDGSVRQVLKRSEVLRPELRIISRQGEELSSDVLSLNDYSRFQCNDYLLIPSPEAHAYSAALLAGRKVRTASTLSSEFYVVSPRDIVLSKARDEKDHVGWLLERQRFQEALVKVEALGRTAALQNGFDAEDIGKKYLNWLVDEDRYDEAARVASKILGRNVAAWEDWIFLFLEKGKLELAIPFIPTTDPKLGEVVYDMILAHLLGYDLEKLLQIIQEWPPEIYSTHAVVLAIEDRLKSGGKTEEKLLMECVAEIYIRNRHPGKALQYYLRLRRANVFDLIRENNLFTAVQDQALLLIEFEEDLKSRRAQTSTSKHGAAIDLLVDHTFSIPIGRVISQLETHHKYLYMYLDALFERDSQQVTPFSDLQIKLYAEYEPARLMPYLRAMSSFYSFEKAYSICEEQDFVPEMVFLLGRVGDNKRALSLIIERLGDVGRAIDFAKEQNDDDLWEDLLLYSESRPAFIRGLLENVGAEIDPIRPIRRIKNGLQIPGLKSALIKILSDFTLQISLLEGCEAILSHDTKVLSDELQRSQLYASYMDDESVCASCSQALFAAKSKDGGEGDTYTKARQSKVVVYLCGHVHHLKCLLPPANIPVMKTPAATGEIKCTTTQAFASTPSIRQRWSRIEPQPTPDAEKGIGVAEAKHVTTASVVDLSNYGPLQRANHATEQFQARLNYEARLRSTVVGKRGCPSCLKEGLVAPAYA</sequence>
<dbReference type="GO" id="GO:0005770">
    <property type="term" value="C:late endosome"/>
    <property type="evidence" value="ECO:0007669"/>
    <property type="project" value="TreeGrafter"/>
</dbReference>
<dbReference type="Gene3D" id="2.130.10.10">
    <property type="entry name" value="YVTN repeat-like/Quinoprotein amine dehydrogenase"/>
    <property type="match status" value="1"/>
</dbReference>
<feature type="domain" description="Vps41 beta-propeller" evidence="5">
    <location>
        <begin position="308"/>
        <end position="699"/>
    </location>
</feature>
<protein>
    <submittedName>
        <fullName evidence="6">Related to Vacuolar assembly protein VPS41</fullName>
    </submittedName>
</protein>
<keyword evidence="2" id="KW-0653">Protein transport</keyword>
<reference evidence="6" key="1">
    <citation type="journal article" date="2014" name="Genome Biol. Evol.">
        <title>Gene Loss Rather Than Gene Gain Is Associated with a Host Jump from Monocots to Dicots in the Smut Fungus Melanopsichium pennsylvanicum.</title>
        <authorList>
            <person name="Sharma R."/>
            <person name="Mishra B."/>
            <person name="Runge F."/>
            <person name="Thines M."/>
        </authorList>
    </citation>
    <scope>NUCLEOTIDE SEQUENCE</scope>
    <source>
        <strain evidence="6">4</strain>
    </source>
</reference>
<evidence type="ECO:0000313" key="6">
    <source>
        <dbReference type="EMBL" id="CDI52242.1"/>
    </source>
</evidence>
<dbReference type="PANTHER" id="PTHR12616:SF1">
    <property type="entry name" value="VACUOLAR PROTEIN SORTING-ASSOCIATED PROTEIN 41 HOMOLOG"/>
    <property type="match status" value="1"/>
</dbReference>
<dbReference type="InterPro" id="IPR011990">
    <property type="entry name" value="TPR-like_helical_dom_sf"/>
</dbReference>
<accession>A0A077R093</accession>
<feature type="compositionally biased region" description="Polar residues" evidence="4">
    <location>
        <begin position="229"/>
        <end position="238"/>
    </location>
</feature>
<dbReference type="GO" id="GO:0016236">
    <property type="term" value="P:macroautophagy"/>
    <property type="evidence" value="ECO:0007669"/>
    <property type="project" value="TreeGrafter"/>
</dbReference>
<name>A0A077R093_9BASI</name>
<dbReference type="SMART" id="SM00299">
    <property type="entry name" value="CLH"/>
    <property type="match status" value="1"/>
</dbReference>
<dbReference type="FunFam" id="2.130.10.10:FF:000932">
    <property type="entry name" value="Related to Vacuolar assembly protein VPS41"/>
    <property type="match status" value="1"/>
</dbReference>
<dbReference type="SUPFAM" id="SSF50978">
    <property type="entry name" value="WD40 repeat-like"/>
    <property type="match status" value="1"/>
</dbReference>
<evidence type="ECO:0000259" key="5">
    <source>
        <dbReference type="Pfam" id="PF23411"/>
    </source>
</evidence>
<dbReference type="GO" id="GO:0034058">
    <property type="term" value="P:endosomal vesicle fusion"/>
    <property type="evidence" value="ECO:0007669"/>
    <property type="project" value="TreeGrafter"/>
</dbReference>
<feature type="compositionally biased region" description="Basic and acidic residues" evidence="4">
    <location>
        <begin position="103"/>
        <end position="122"/>
    </location>
</feature>
<feature type="region of interest" description="Disordered" evidence="4">
    <location>
        <begin position="19"/>
        <end position="309"/>
    </location>
</feature>
<feature type="repeat" description="CHCR" evidence="3">
    <location>
        <begin position="928"/>
        <end position="1073"/>
    </location>
</feature>
<dbReference type="FunFam" id="1.25.40.10:FF:000350">
    <property type="entry name" value="Vacuolar protein sorting-associated protein 41 homolog"/>
    <property type="match status" value="1"/>
</dbReference>
<feature type="compositionally biased region" description="Acidic residues" evidence="4">
    <location>
        <begin position="275"/>
        <end position="305"/>
    </location>
</feature>
<dbReference type="InterPro" id="IPR036322">
    <property type="entry name" value="WD40_repeat_dom_sf"/>
</dbReference>
<evidence type="ECO:0000256" key="4">
    <source>
        <dbReference type="SAM" id="MobiDB-lite"/>
    </source>
</evidence>
<dbReference type="GO" id="GO:0009267">
    <property type="term" value="P:cellular response to starvation"/>
    <property type="evidence" value="ECO:0007669"/>
    <property type="project" value="TreeGrafter"/>
</dbReference>
<dbReference type="InterPro" id="IPR016024">
    <property type="entry name" value="ARM-type_fold"/>
</dbReference>
<dbReference type="Gene3D" id="1.25.40.10">
    <property type="entry name" value="Tetratricopeptide repeat domain"/>
    <property type="match status" value="1"/>
</dbReference>
<feature type="compositionally biased region" description="Polar residues" evidence="4">
    <location>
        <begin position="39"/>
        <end position="50"/>
    </location>
</feature>
<dbReference type="InterPro" id="IPR000547">
    <property type="entry name" value="Clathrin_H-chain/VPS_repeat"/>
</dbReference>